<dbReference type="HOGENOM" id="CLU_1517012_0_0_10"/>
<dbReference type="EMBL" id="CP001769">
    <property type="protein sequence ID" value="ADB36402.1"/>
    <property type="molecule type" value="Genomic_DNA"/>
</dbReference>
<protein>
    <recommendedName>
        <fullName evidence="1">Lipocalin-like domain-containing protein</fullName>
    </recommendedName>
</protein>
<dbReference type="KEGG" id="sli:Slin_0338"/>
<gene>
    <name evidence="2" type="ordered locus">Slin_0338</name>
</gene>
<dbReference type="eggNOG" id="ENOG5033AY3">
    <property type="taxonomic scope" value="Bacteria"/>
</dbReference>
<dbReference type="Proteomes" id="UP000002028">
    <property type="component" value="Chromosome"/>
</dbReference>
<organism evidence="2 3">
    <name type="scientific">Spirosoma linguale (strain ATCC 33905 / DSM 74 / LMG 10896 / Claus 1)</name>
    <dbReference type="NCBI Taxonomy" id="504472"/>
    <lineage>
        <taxon>Bacteria</taxon>
        <taxon>Pseudomonadati</taxon>
        <taxon>Bacteroidota</taxon>
        <taxon>Cytophagia</taxon>
        <taxon>Cytophagales</taxon>
        <taxon>Cytophagaceae</taxon>
        <taxon>Spirosoma</taxon>
    </lineage>
</organism>
<dbReference type="AlphaFoldDB" id="D2QDH2"/>
<evidence type="ECO:0000259" key="1">
    <source>
        <dbReference type="Pfam" id="PF13648"/>
    </source>
</evidence>
<dbReference type="InterPro" id="IPR024311">
    <property type="entry name" value="Lipocalin-like"/>
</dbReference>
<name>D2QDH2_SPILD</name>
<accession>D2QDH2</accession>
<evidence type="ECO:0000313" key="2">
    <source>
        <dbReference type="EMBL" id="ADB36402.1"/>
    </source>
</evidence>
<keyword evidence="3" id="KW-1185">Reference proteome</keyword>
<evidence type="ECO:0000313" key="3">
    <source>
        <dbReference type="Proteomes" id="UP000002028"/>
    </source>
</evidence>
<dbReference type="Pfam" id="PF13648">
    <property type="entry name" value="Lipocalin_4"/>
    <property type="match status" value="1"/>
</dbReference>
<proteinExistence type="predicted"/>
<reference evidence="2 3" key="1">
    <citation type="journal article" date="2010" name="Stand. Genomic Sci.">
        <title>Complete genome sequence of Spirosoma linguale type strain (1).</title>
        <authorList>
            <person name="Lail K."/>
            <person name="Sikorski J."/>
            <person name="Saunders E."/>
            <person name="Lapidus A."/>
            <person name="Glavina Del Rio T."/>
            <person name="Copeland A."/>
            <person name="Tice H."/>
            <person name="Cheng J.-F."/>
            <person name="Lucas S."/>
            <person name="Nolan M."/>
            <person name="Bruce D."/>
            <person name="Goodwin L."/>
            <person name="Pitluck S."/>
            <person name="Ivanova N."/>
            <person name="Mavromatis K."/>
            <person name="Ovchinnikova G."/>
            <person name="Pati A."/>
            <person name="Chen A."/>
            <person name="Palaniappan K."/>
            <person name="Land M."/>
            <person name="Hauser L."/>
            <person name="Chang Y.-J."/>
            <person name="Jeffries C.D."/>
            <person name="Chain P."/>
            <person name="Brettin T."/>
            <person name="Detter J.C."/>
            <person name="Schuetze A."/>
            <person name="Rohde M."/>
            <person name="Tindall B.J."/>
            <person name="Goeker M."/>
            <person name="Bristow J."/>
            <person name="Eisen J.A."/>
            <person name="Markowitz V."/>
            <person name="Hugenholtz P."/>
            <person name="Kyrpides N.C."/>
            <person name="Klenk H.-P."/>
            <person name="Chen F."/>
        </authorList>
    </citation>
    <scope>NUCLEOTIDE SEQUENCE [LARGE SCALE GENOMIC DNA]</scope>
    <source>
        <strain evidence="3">ATCC 33905 / DSM 74 / LMG 10896 / Claus 1</strain>
    </source>
</reference>
<feature type="domain" description="Lipocalin-like" evidence="1">
    <location>
        <begin position="42"/>
        <end position="144"/>
    </location>
</feature>
<sequence length="170" mass="18501">MNMTHVSRLLAWVFVVTMPLWFGSCKNNDSNGGDPVTPNSVEGSWKISGMKLSDGKTTQDYLALMKQYAGEDVVACLTDITFTLKGNGTVTGTDSPKCKSNGADEYNPVGKQATWKTAGNKLTITGEDGPSTYDYTINGNVMTWSILEKDDLDGDGVEETYTTTVEFKRV</sequence>
<dbReference type="RefSeq" id="WP_012924954.1">
    <property type="nucleotide sequence ID" value="NC_013730.1"/>
</dbReference>